<evidence type="ECO:0000313" key="1">
    <source>
        <dbReference type="EMBL" id="CAE7445238.1"/>
    </source>
</evidence>
<feature type="non-terminal residue" evidence="1">
    <location>
        <position position="1"/>
    </location>
</feature>
<dbReference type="EMBL" id="CAJNDS010002351">
    <property type="protein sequence ID" value="CAE7445238.1"/>
    <property type="molecule type" value="Genomic_DNA"/>
</dbReference>
<gene>
    <name evidence="1" type="ORF">SNAT2548_LOCUS24242</name>
</gene>
<protein>
    <submittedName>
        <fullName evidence="1">Uncharacterized protein</fullName>
    </submittedName>
</protein>
<reference evidence="1" key="1">
    <citation type="submission" date="2021-02" db="EMBL/GenBank/DDBJ databases">
        <authorList>
            <person name="Dougan E. K."/>
            <person name="Rhodes N."/>
            <person name="Thang M."/>
            <person name="Chan C."/>
        </authorList>
    </citation>
    <scope>NUCLEOTIDE SEQUENCE</scope>
</reference>
<dbReference type="OrthoDB" id="10585171at2759"/>
<sequence>DIQRSYKRLESLPVKAPEADTASLQTNYEVLAAQLASEVALRKTADARLQRIEARLLQDRNERAQRIASVKAGVDQ</sequence>
<keyword evidence="2" id="KW-1185">Reference proteome</keyword>
<dbReference type="AlphaFoldDB" id="A0A812RJF0"/>
<evidence type="ECO:0000313" key="2">
    <source>
        <dbReference type="Proteomes" id="UP000604046"/>
    </source>
</evidence>
<organism evidence="1 2">
    <name type="scientific">Symbiodinium natans</name>
    <dbReference type="NCBI Taxonomy" id="878477"/>
    <lineage>
        <taxon>Eukaryota</taxon>
        <taxon>Sar</taxon>
        <taxon>Alveolata</taxon>
        <taxon>Dinophyceae</taxon>
        <taxon>Suessiales</taxon>
        <taxon>Symbiodiniaceae</taxon>
        <taxon>Symbiodinium</taxon>
    </lineage>
</organism>
<dbReference type="Proteomes" id="UP000604046">
    <property type="component" value="Unassembled WGS sequence"/>
</dbReference>
<proteinExistence type="predicted"/>
<comment type="caution">
    <text evidence="1">The sequence shown here is derived from an EMBL/GenBank/DDBJ whole genome shotgun (WGS) entry which is preliminary data.</text>
</comment>
<accession>A0A812RJF0</accession>
<name>A0A812RJF0_9DINO</name>
<feature type="non-terminal residue" evidence="1">
    <location>
        <position position="76"/>
    </location>
</feature>